<gene>
    <name evidence="5" type="ORF">EYB31_29955</name>
</gene>
<dbReference type="PANTHER" id="PTHR43280">
    <property type="entry name" value="ARAC-FAMILY TRANSCRIPTIONAL REGULATOR"/>
    <property type="match status" value="1"/>
</dbReference>
<dbReference type="Pfam" id="PF02311">
    <property type="entry name" value="AraC_binding"/>
    <property type="match status" value="1"/>
</dbReference>
<dbReference type="InterPro" id="IPR009057">
    <property type="entry name" value="Homeodomain-like_sf"/>
</dbReference>
<keyword evidence="6" id="KW-1185">Reference proteome</keyword>
<dbReference type="PROSITE" id="PS01124">
    <property type="entry name" value="HTH_ARAC_FAMILY_2"/>
    <property type="match status" value="1"/>
</dbReference>
<evidence type="ECO:0000256" key="3">
    <source>
        <dbReference type="ARBA" id="ARBA00023163"/>
    </source>
</evidence>
<dbReference type="GO" id="GO:0043565">
    <property type="term" value="F:sequence-specific DNA binding"/>
    <property type="evidence" value="ECO:0007669"/>
    <property type="project" value="InterPro"/>
</dbReference>
<evidence type="ECO:0000259" key="4">
    <source>
        <dbReference type="PROSITE" id="PS01124"/>
    </source>
</evidence>
<dbReference type="Pfam" id="PF12833">
    <property type="entry name" value="HTH_18"/>
    <property type="match status" value="1"/>
</dbReference>
<accession>A0A4Q9DH31</accession>
<dbReference type="InterPro" id="IPR003313">
    <property type="entry name" value="AraC-bd"/>
</dbReference>
<keyword evidence="1" id="KW-0805">Transcription regulation</keyword>
<evidence type="ECO:0000256" key="2">
    <source>
        <dbReference type="ARBA" id="ARBA00023125"/>
    </source>
</evidence>
<evidence type="ECO:0000256" key="1">
    <source>
        <dbReference type="ARBA" id="ARBA00023015"/>
    </source>
</evidence>
<feature type="domain" description="HTH araC/xylS-type" evidence="4">
    <location>
        <begin position="210"/>
        <end position="308"/>
    </location>
</feature>
<organism evidence="5 6">
    <name type="scientific">Paenibacillus thalictri</name>
    <dbReference type="NCBI Taxonomy" id="2527873"/>
    <lineage>
        <taxon>Bacteria</taxon>
        <taxon>Bacillati</taxon>
        <taxon>Bacillota</taxon>
        <taxon>Bacilli</taxon>
        <taxon>Bacillales</taxon>
        <taxon>Paenibacillaceae</taxon>
        <taxon>Paenibacillus</taxon>
    </lineage>
</organism>
<reference evidence="5 6" key="1">
    <citation type="submission" date="2019-02" db="EMBL/GenBank/DDBJ databases">
        <title>Paenibacillus sp. nov., isolated from surface-sterilized tissue of Thalictrum simplex L.</title>
        <authorList>
            <person name="Tuo L."/>
        </authorList>
    </citation>
    <scope>NUCLEOTIDE SEQUENCE [LARGE SCALE GENOMIC DNA]</scope>
    <source>
        <strain evidence="5 6">N2SHLJ1</strain>
    </source>
</reference>
<dbReference type="EMBL" id="SIRE01000025">
    <property type="protein sequence ID" value="TBL71599.1"/>
    <property type="molecule type" value="Genomic_DNA"/>
</dbReference>
<dbReference type="InterPro" id="IPR018060">
    <property type="entry name" value="HTH_AraC"/>
</dbReference>
<dbReference type="Proteomes" id="UP000293142">
    <property type="component" value="Unassembled WGS sequence"/>
</dbReference>
<dbReference type="SUPFAM" id="SSF51215">
    <property type="entry name" value="Regulatory protein AraC"/>
    <property type="match status" value="1"/>
</dbReference>
<proteinExistence type="predicted"/>
<sequence length="319" mass="36867">MMKMMLYKQVRMIGNPQQSEQKSYTTGGAAVRKEQMELDSEFPVDMARRTISFNTVSKHWHPFLELGYCISGEGWFHIQETTYPVRAGDVFMINQSQPHIANCDPGKTCQYVFIYFRPSILEAIEPELLLPFNSKSFVVRNRIPGELPIASSIGRLICQMGEELEQRQIGYRSQVRGGLLQSCALLARYYRSLMSDKEWSVTLASFNRIFPALQYVKDHFKDNIRLEDVAEHIALSPSRTYHLFKEIIGDGFKEYVIKMRVKEAQRLLIGTDLPVTEVYLKSGFPNHASFYRSFHQFVKMTPREYRDGSALTADFMNIP</sequence>
<dbReference type="Gene3D" id="2.60.120.10">
    <property type="entry name" value="Jelly Rolls"/>
    <property type="match status" value="1"/>
</dbReference>
<dbReference type="InterPro" id="IPR037923">
    <property type="entry name" value="HTH-like"/>
</dbReference>
<dbReference type="GO" id="GO:0003700">
    <property type="term" value="F:DNA-binding transcription factor activity"/>
    <property type="evidence" value="ECO:0007669"/>
    <property type="project" value="InterPro"/>
</dbReference>
<evidence type="ECO:0000313" key="6">
    <source>
        <dbReference type="Proteomes" id="UP000293142"/>
    </source>
</evidence>
<dbReference type="InterPro" id="IPR014710">
    <property type="entry name" value="RmlC-like_jellyroll"/>
</dbReference>
<dbReference type="SUPFAM" id="SSF46689">
    <property type="entry name" value="Homeodomain-like"/>
    <property type="match status" value="2"/>
</dbReference>
<evidence type="ECO:0000313" key="5">
    <source>
        <dbReference type="EMBL" id="TBL71599.1"/>
    </source>
</evidence>
<dbReference type="Gene3D" id="1.10.10.60">
    <property type="entry name" value="Homeodomain-like"/>
    <property type="match status" value="2"/>
</dbReference>
<keyword evidence="3" id="KW-0804">Transcription</keyword>
<protein>
    <submittedName>
        <fullName evidence="5">Helix-turn-helix domain-containing protein</fullName>
    </submittedName>
</protein>
<dbReference type="RefSeq" id="WP_131017176.1">
    <property type="nucleotide sequence ID" value="NZ_SIRE01000025.1"/>
</dbReference>
<keyword evidence="2" id="KW-0238">DNA-binding</keyword>
<comment type="caution">
    <text evidence="5">The sequence shown here is derived from an EMBL/GenBank/DDBJ whole genome shotgun (WGS) entry which is preliminary data.</text>
</comment>
<dbReference type="AlphaFoldDB" id="A0A4Q9DH31"/>
<dbReference type="SMART" id="SM00342">
    <property type="entry name" value="HTH_ARAC"/>
    <property type="match status" value="1"/>
</dbReference>
<dbReference type="PANTHER" id="PTHR43280:SF28">
    <property type="entry name" value="HTH-TYPE TRANSCRIPTIONAL ACTIVATOR RHAS"/>
    <property type="match status" value="1"/>
</dbReference>
<name>A0A4Q9DH31_9BACL</name>
<dbReference type="OrthoDB" id="182534at2"/>